<comment type="caution">
    <text evidence="1">The sequence shown here is derived from an EMBL/GenBank/DDBJ whole genome shotgun (WGS) entry which is preliminary data.</text>
</comment>
<dbReference type="Proteomes" id="UP000441925">
    <property type="component" value="Unassembled WGS sequence"/>
</dbReference>
<gene>
    <name evidence="1" type="ORF">FYJ26_05975</name>
</gene>
<dbReference type="Gene3D" id="2.60.120.370">
    <property type="entry name" value="YhcH/YjgK/YiaL"/>
    <property type="match status" value="1"/>
</dbReference>
<organism evidence="1 2">
    <name type="scientific">Anaerococcus porci</name>
    <dbReference type="NCBI Taxonomy" id="2652269"/>
    <lineage>
        <taxon>Bacteria</taxon>
        <taxon>Bacillati</taxon>
        <taxon>Bacillota</taxon>
        <taxon>Tissierellia</taxon>
        <taxon>Tissierellales</taxon>
        <taxon>Peptoniphilaceae</taxon>
        <taxon>Anaerococcus</taxon>
    </lineage>
</organism>
<dbReference type="InterPro" id="IPR037012">
    <property type="entry name" value="NanQ/TabA/YiaL_sf"/>
</dbReference>
<evidence type="ECO:0000313" key="2">
    <source>
        <dbReference type="Proteomes" id="UP000441925"/>
    </source>
</evidence>
<name>A0A6N7VSX2_9FIRM</name>
<dbReference type="EMBL" id="VULQ01000006">
    <property type="protein sequence ID" value="MSS77966.1"/>
    <property type="molecule type" value="Genomic_DNA"/>
</dbReference>
<evidence type="ECO:0000313" key="1">
    <source>
        <dbReference type="EMBL" id="MSS77966.1"/>
    </source>
</evidence>
<protein>
    <submittedName>
        <fullName evidence="1">DUF386 domain-containing protein</fullName>
    </submittedName>
</protein>
<reference evidence="1 2" key="1">
    <citation type="submission" date="2019-08" db="EMBL/GenBank/DDBJ databases">
        <title>In-depth cultivation of the pig gut microbiome towards novel bacterial diversity and tailored functional studies.</title>
        <authorList>
            <person name="Wylensek D."/>
            <person name="Hitch T.C.A."/>
            <person name="Clavel T."/>
        </authorList>
    </citation>
    <scope>NUCLEOTIDE SEQUENCE [LARGE SCALE GENOMIC DNA]</scope>
    <source>
        <strain evidence="1 2">WCA-380-WT-2B</strain>
    </source>
</reference>
<dbReference type="Pfam" id="PF04074">
    <property type="entry name" value="DUF386"/>
    <property type="match status" value="1"/>
</dbReference>
<dbReference type="PANTHER" id="PTHR34986:SF1">
    <property type="entry name" value="PROTEIN YIAL"/>
    <property type="match status" value="1"/>
</dbReference>
<dbReference type="InterPro" id="IPR004375">
    <property type="entry name" value="NanQ/TabA/YiaL"/>
</dbReference>
<dbReference type="NCBIfam" id="TIGR00022">
    <property type="entry name" value="YhcH/YjgK/YiaL family protein"/>
    <property type="match status" value="1"/>
</dbReference>
<dbReference type="PANTHER" id="PTHR34986">
    <property type="entry name" value="EVOLVED BETA-GALACTOSIDASE SUBUNIT BETA"/>
    <property type="match status" value="1"/>
</dbReference>
<keyword evidence="2" id="KW-1185">Reference proteome</keyword>
<dbReference type="AlphaFoldDB" id="A0A6N7VSX2"/>
<sequence>MIFGNIKNLKEYSFLENKILECFDYAKNNDLKTFEKGSYQIDGDRLFVNIVEYETKNKEDSFWEAHKDYLDLHLMLDGCEQIDLNFISNLELGEYVKKDDYQALEGDNNSFVILNNEDFLICFPNDGHMTAIAYKKAQKIKKAIFKIKI</sequence>
<dbReference type="GO" id="GO:0005829">
    <property type="term" value="C:cytosol"/>
    <property type="evidence" value="ECO:0007669"/>
    <property type="project" value="TreeGrafter"/>
</dbReference>
<dbReference type="SUPFAM" id="SSF51197">
    <property type="entry name" value="Clavaminate synthase-like"/>
    <property type="match status" value="1"/>
</dbReference>
<proteinExistence type="predicted"/>
<accession>A0A6N7VSX2</accession>
<dbReference type="RefSeq" id="WP_154540633.1">
    <property type="nucleotide sequence ID" value="NZ_VULQ01000006.1"/>
</dbReference>